<accession>A0ABP7FSB6</accession>
<name>A0ABP7FSB6_9ACTN</name>
<dbReference type="Gene3D" id="3.20.20.140">
    <property type="entry name" value="Metal-dependent hydrolases"/>
    <property type="match status" value="1"/>
</dbReference>
<keyword evidence="4" id="KW-0378">Hydrolase</keyword>
<dbReference type="InterPro" id="IPR032466">
    <property type="entry name" value="Metal_Hydrolase"/>
</dbReference>
<dbReference type="Proteomes" id="UP001500908">
    <property type="component" value="Unassembled WGS sequence"/>
</dbReference>
<evidence type="ECO:0000313" key="8">
    <source>
        <dbReference type="Proteomes" id="UP001500908"/>
    </source>
</evidence>
<comment type="caution">
    <text evidence="7">The sequence shown here is derived from an EMBL/GenBank/DDBJ whole genome shotgun (WGS) entry which is preliminary data.</text>
</comment>
<dbReference type="Pfam" id="PF00962">
    <property type="entry name" value="A_deaminase"/>
    <property type="match status" value="1"/>
</dbReference>
<dbReference type="SUPFAM" id="SSF51556">
    <property type="entry name" value="Metallo-dependent hydrolases"/>
    <property type="match status" value="1"/>
</dbReference>
<comment type="similarity">
    <text evidence="2">Belongs to the metallo-dependent hydrolases superfamily. Adenosine and AMP deaminases family.</text>
</comment>
<dbReference type="InterPro" id="IPR006330">
    <property type="entry name" value="Ado/ade_deaminase"/>
</dbReference>
<gene>
    <name evidence="7" type="ORF">GCM10022402_25360</name>
</gene>
<organism evidence="7 8">
    <name type="scientific">Salinactinospora qingdaonensis</name>
    <dbReference type="NCBI Taxonomy" id="702744"/>
    <lineage>
        <taxon>Bacteria</taxon>
        <taxon>Bacillati</taxon>
        <taxon>Actinomycetota</taxon>
        <taxon>Actinomycetes</taxon>
        <taxon>Streptosporangiales</taxon>
        <taxon>Nocardiopsidaceae</taxon>
        <taxon>Salinactinospora</taxon>
    </lineage>
</organism>
<evidence type="ECO:0000256" key="4">
    <source>
        <dbReference type="ARBA" id="ARBA00022801"/>
    </source>
</evidence>
<sequence>MRPATLADLARTYGQPIPQTAPYDSFDQFQNCYREIVKLIRTRSDLQRLVREVVEDAAASGAVWIEPHFTPTTYTPALGSTEEVLDLVLETGTSTGTHLGVGFGLVLGASRNRDPHHAIALARFAADYAGRGVVAFGLTGDETAAPPEAFEKAFTIAREANLIITPHAGEFAGASSIQNAVDVLSPDRIAHGVRAVEHPPLMKRLADEGTALDVCLTSNHVLGVVKHLDEHPLPRLLDAGVLCSLGSDDPLLFETSLLTEYQNARAQLSLTDPQLAALARTSICASGAPDELITSAAAGVTTWLETRISHAPRTEHETAY</sequence>
<evidence type="ECO:0000256" key="2">
    <source>
        <dbReference type="ARBA" id="ARBA00006676"/>
    </source>
</evidence>
<proteinExistence type="inferred from homology"/>
<dbReference type="PANTHER" id="PTHR43114:SF6">
    <property type="entry name" value="ADENINE DEAMINASE"/>
    <property type="match status" value="1"/>
</dbReference>
<keyword evidence="8" id="KW-1185">Reference proteome</keyword>
<keyword evidence="5" id="KW-0862">Zinc</keyword>
<dbReference type="InterPro" id="IPR001365">
    <property type="entry name" value="A_deaminase_dom"/>
</dbReference>
<evidence type="ECO:0000313" key="7">
    <source>
        <dbReference type="EMBL" id="GAA3744648.1"/>
    </source>
</evidence>
<evidence type="ECO:0000256" key="5">
    <source>
        <dbReference type="ARBA" id="ARBA00022833"/>
    </source>
</evidence>
<dbReference type="NCBIfam" id="TIGR01430">
    <property type="entry name" value="aden_deam"/>
    <property type="match status" value="1"/>
</dbReference>
<evidence type="ECO:0000256" key="1">
    <source>
        <dbReference type="ARBA" id="ARBA00001947"/>
    </source>
</evidence>
<comment type="cofactor">
    <cofactor evidence="1">
        <name>Zn(2+)</name>
        <dbReference type="ChEBI" id="CHEBI:29105"/>
    </cofactor>
</comment>
<dbReference type="InterPro" id="IPR006650">
    <property type="entry name" value="A/AMP_deam_AS"/>
</dbReference>
<evidence type="ECO:0000259" key="6">
    <source>
        <dbReference type="Pfam" id="PF00962"/>
    </source>
</evidence>
<dbReference type="PANTHER" id="PTHR43114">
    <property type="entry name" value="ADENINE DEAMINASE"/>
    <property type="match status" value="1"/>
</dbReference>
<dbReference type="PROSITE" id="PS00485">
    <property type="entry name" value="A_DEAMINASE"/>
    <property type="match status" value="1"/>
</dbReference>
<evidence type="ECO:0000256" key="3">
    <source>
        <dbReference type="ARBA" id="ARBA00022723"/>
    </source>
</evidence>
<protein>
    <submittedName>
        <fullName evidence="7">Adenosine deaminase</fullName>
    </submittedName>
</protein>
<feature type="domain" description="Adenosine deaminase" evidence="6">
    <location>
        <begin position="1"/>
        <end position="291"/>
    </location>
</feature>
<reference evidence="8" key="1">
    <citation type="journal article" date="2019" name="Int. J. Syst. Evol. Microbiol.">
        <title>The Global Catalogue of Microorganisms (GCM) 10K type strain sequencing project: providing services to taxonomists for standard genome sequencing and annotation.</title>
        <authorList>
            <consortium name="The Broad Institute Genomics Platform"/>
            <consortium name="The Broad Institute Genome Sequencing Center for Infectious Disease"/>
            <person name="Wu L."/>
            <person name="Ma J."/>
        </authorList>
    </citation>
    <scope>NUCLEOTIDE SEQUENCE [LARGE SCALE GENOMIC DNA]</scope>
    <source>
        <strain evidence="8">JCM 17137</strain>
    </source>
</reference>
<keyword evidence="3" id="KW-0479">Metal-binding</keyword>
<dbReference type="EMBL" id="BAABDD010000010">
    <property type="protein sequence ID" value="GAA3744648.1"/>
    <property type="molecule type" value="Genomic_DNA"/>
</dbReference>